<dbReference type="InterPro" id="IPR000073">
    <property type="entry name" value="AB_hydrolase_1"/>
</dbReference>
<protein>
    <submittedName>
        <fullName evidence="2">Alpha/beta hydrolase</fullName>
    </submittedName>
</protein>
<evidence type="ECO:0000259" key="1">
    <source>
        <dbReference type="Pfam" id="PF00561"/>
    </source>
</evidence>
<dbReference type="InterPro" id="IPR050266">
    <property type="entry name" value="AB_hydrolase_sf"/>
</dbReference>
<organism evidence="2 3">
    <name type="scientific">Nonomuraea corallina</name>
    <dbReference type="NCBI Taxonomy" id="2989783"/>
    <lineage>
        <taxon>Bacteria</taxon>
        <taxon>Bacillati</taxon>
        <taxon>Actinomycetota</taxon>
        <taxon>Actinomycetes</taxon>
        <taxon>Streptosporangiales</taxon>
        <taxon>Streptosporangiaceae</taxon>
        <taxon>Nonomuraea</taxon>
    </lineage>
</organism>
<dbReference type="Proteomes" id="UP001144036">
    <property type="component" value="Unassembled WGS sequence"/>
</dbReference>
<evidence type="ECO:0000313" key="2">
    <source>
        <dbReference type="EMBL" id="MDA0634696.1"/>
    </source>
</evidence>
<name>A0ABT4SBX7_9ACTN</name>
<sequence length="261" mass="29076">MRRFYLDGPYGQIHLRAVTRPHGRRPLVCFHLTPGSGRMYEALLAELGADRTAVAPDTPGYGASDPPPGPPAIGDYAAVMAHVVDRLGLGEVDLLGYHTGSKIAMELAIARPDLVHRLVLVSAPAYTEEEEERQRRELGTPAGPREDGGHLLDHWRGLLRWQGLGQTLPLVQREFAEQLRAGPRAHWGYLAAFAYRHADHLPRVPRPVLLLCPDDDLRVPTRRARSLLRDGEYREVPWGHGMADAHTAELAALLRDFLDRD</sequence>
<reference evidence="2" key="1">
    <citation type="submission" date="2022-11" db="EMBL/GenBank/DDBJ databases">
        <title>Nonomuraea corallina sp. nov., a new species of the genus Nonomuraea isolated from sea side sediment in Thai sea.</title>
        <authorList>
            <person name="Ngamcharungchit C."/>
            <person name="Matsumoto A."/>
            <person name="Suriyachadkun C."/>
            <person name="Panbangred W."/>
            <person name="Inahashi Y."/>
            <person name="Intra B."/>
        </authorList>
    </citation>
    <scope>NUCLEOTIDE SEQUENCE</scope>
    <source>
        <strain evidence="2">MCN248</strain>
    </source>
</reference>
<dbReference type="EMBL" id="JAPNNL010000048">
    <property type="protein sequence ID" value="MDA0634696.1"/>
    <property type="molecule type" value="Genomic_DNA"/>
</dbReference>
<proteinExistence type="predicted"/>
<accession>A0ABT4SBX7</accession>
<gene>
    <name evidence="2" type="ORF">OUY22_14830</name>
</gene>
<dbReference type="PANTHER" id="PTHR43798">
    <property type="entry name" value="MONOACYLGLYCEROL LIPASE"/>
    <property type="match status" value="1"/>
</dbReference>
<feature type="domain" description="AB hydrolase-1" evidence="1">
    <location>
        <begin position="26"/>
        <end position="136"/>
    </location>
</feature>
<dbReference type="PANTHER" id="PTHR43798:SF5">
    <property type="entry name" value="MONOACYLGLYCEROL LIPASE ABHD6"/>
    <property type="match status" value="1"/>
</dbReference>
<dbReference type="PRINTS" id="PR00111">
    <property type="entry name" value="ABHYDROLASE"/>
</dbReference>
<keyword evidence="2" id="KW-0378">Hydrolase</keyword>
<dbReference type="GO" id="GO:0016787">
    <property type="term" value="F:hydrolase activity"/>
    <property type="evidence" value="ECO:0007669"/>
    <property type="project" value="UniProtKB-KW"/>
</dbReference>
<dbReference type="Pfam" id="PF00561">
    <property type="entry name" value="Abhydrolase_1"/>
    <property type="match status" value="1"/>
</dbReference>
<dbReference type="Gene3D" id="3.40.50.1820">
    <property type="entry name" value="alpha/beta hydrolase"/>
    <property type="match status" value="1"/>
</dbReference>
<dbReference type="InterPro" id="IPR029058">
    <property type="entry name" value="AB_hydrolase_fold"/>
</dbReference>
<evidence type="ECO:0000313" key="3">
    <source>
        <dbReference type="Proteomes" id="UP001144036"/>
    </source>
</evidence>
<comment type="caution">
    <text evidence="2">The sequence shown here is derived from an EMBL/GenBank/DDBJ whole genome shotgun (WGS) entry which is preliminary data.</text>
</comment>
<dbReference type="RefSeq" id="WP_270155517.1">
    <property type="nucleotide sequence ID" value="NZ_JAPNNL010000048.1"/>
</dbReference>
<keyword evidence="3" id="KW-1185">Reference proteome</keyword>
<dbReference type="SUPFAM" id="SSF53474">
    <property type="entry name" value="alpha/beta-Hydrolases"/>
    <property type="match status" value="1"/>
</dbReference>